<dbReference type="Pfam" id="PF01593">
    <property type="entry name" value="Amino_oxidase"/>
    <property type="match status" value="1"/>
</dbReference>
<feature type="domain" description="Amine oxidase" evidence="1">
    <location>
        <begin position="73"/>
        <end position="527"/>
    </location>
</feature>
<dbReference type="SUPFAM" id="SSF54373">
    <property type="entry name" value="FAD-linked reductases, C-terminal domain"/>
    <property type="match status" value="1"/>
</dbReference>
<comment type="caution">
    <text evidence="2">The sequence shown here is derived from an EMBL/GenBank/DDBJ whole genome shotgun (WGS) entry which is preliminary data.</text>
</comment>
<accession>A0ABS7C2A3</accession>
<evidence type="ECO:0000313" key="2">
    <source>
        <dbReference type="EMBL" id="MBW7455004.1"/>
    </source>
</evidence>
<dbReference type="InterPro" id="IPR036188">
    <property type="entry name" value="FAD/NAD-bd_sf"/>
</dbReference>
<keyword evidence="3" id="KW-1185">Reference proteome</keyword>
<evidence type="ECO:0000259" key="1">
    <source>
        <dbReference type="Pfam" id="PF01593"/>
    </source>
</evidence>
<dbReference type="Proteomes" id="UP001519887">
    <property type="component" value="Unassembled WGS sequence"/>
</dbReference>
<organism evidence="2 3">
    <name type="scientific">Paenibacillus sepulcri</name>
    <dbReference type="NCBI Taxonomy" id="359917"/>
    <lineage>
        <taxon>Bacteria</taxon>
        <taxon>Bacillati</taxon>
        <taxon>Bacillota</taxon>
        <taxon>Bacilli</taxon>
        <taxon>Bacillales</taxon>
        <taxon>Paenibacillaceae</taxon>
        <taxon>Paenibacillus</taxon>
    </lineage>
</organism>
<dbReference type="Gene3D" id="1.20.1440.240">
    <property type="match status" value="1"/>
</dbReference>
<sequence>METKEKPNEITRRQFLTTVGKVGGSAAVFSVMGTLGLLSPETVKAADFTPPRSGDLTATNRNGKKVIILGAGIGGMTAAYELGKAGYDVTILEARERAGGRNWSVRKGTTEAEVGASKQIARFDDGMYLNAGPMRIPQFHVTMDYCREFGVEMEPFNNVNDSAYYYNENVGALSGQKIRKRAAKADMRGYVSEMMAKAVNQKALDLPITADEKIKLVNYLKAEGNLEEDLFYRGSERGGYKDEPGSRLDAGVLRDPFDMKAIINSGFGNFFSSEYSYDMQMMMFHPVGGMDMISKAFEKRVGHQIKYKAEVKEIRQSSSGVRIVYTDLQKNVDREVTGDFCICTIPLSVLKGIPADFSPNMAKAISSVGYASAGKMGLQFKRRFWEEDEQIYGGNTMTNMDITQMYYPPTKYFSKKGILLGYYVFGSNADKLGKMSYQEREKHAMMQGAKIHPQFYDEFQTSFSIDWKKIKYNLGGWVSYSGDDRKTYYPTLCKPDGRIYLAGEHISYITAWQAGAIESARSVVTDIHQRVLKD</sequence>
<dbReference type="EMBL" id="JAHZIK010000287">
    <property type="protein sequence ID" value="MBW7455004.1"/>
    <property type="molecule type" value="Genomic_DNA"/>
</dbReference>
<dbReference type="PANTHER" id="PTHR10742:SF342">
    <property type="entry name" value="AMINE OXIDASE"/>
    <property type="match status" value="1"/>
</dbReference>
<proteinExistence type="predicted"/>
<dbReference type="Gene3D" id="3.50.50.60">
    <property type="entry name" value="FAD/NAD(P)-binding domain"/>
    <property type="match status" value="1"/>
</dbReference>
<dbReference type="PRINTS" id="PR00411">
    <property type="entry name" value="PNDRDTASEI"/>
</dbReference>
<dbReference type="PROSITE" id="PS51318">
    <property type="entry name" value="TAT"/>
    <property type="match status" value="1"/>
</dbReference>
<dbReference type="SUPFAM" id="SSF51905">
    <property type="entry name" value="FAD/NAD(P)-binding domain"/>
    <property type="match status" value="1"/>
</dbReference>
<dbReference type="InterPro" id="IPR002937">
    <property type="entry name" value="Amino_oxidase"/>
</dbReference>
<protein>
    <submittedName>
        <fullName evidence="2">Flavin monoamine oxidase family protein</fullName>
    </submittedName>
</protein>
<dbReference type="Gene3D" id="3.90.660.10">
    <property type="match status" value="1"/>
</dbReference>
<evidence type="ECO:0000313" key="3">
    <source>
        <dbReference type="Proteomes" id="UP001519887"/>
    </source>
</evidence>
<reference evidence="2 3" key="1">
    <citation type="submission" date="2021-07" db="EMBL/GenBank/DDBJ databases">
        <title>Paenibacillus radiodurans sp. nov., isolated from the southeastern edge of Tengger Desert.</title>
        <authorList>
            <person name="Zhang G."/>
        </authorList>
    </citation>
    <scope>NUCLEOTIDE SEQUENCE [LARGE SCALE GENOMIC DNA]</scope>
    <source>
        <strain evidence="2 3">CCM 7311</strain>
    </source>
</reference>
<dbReference type="InterPro" id="IPR006311">
    <property type="entry name" value="TAT_signal"/>
</dbReference>
<gene>
    <name evidence="2" type="ORF">K0U00_13260</name>
</gene>
<dbReference type="RefSeq" id="WP_210045586.1">
    <property type="nucleotide sequence ID" value="NZ_JBHLVU010000004.1"/>
</dbReference>
<dbReference type="PANTHER" id="PTHR10742">
    <property type="entry name" value="FLAVIN MONOAMINE OXIDASE"/>
    <property type="match status" value="1"/>
</dbReference>
<name>A0ABS7C2A3_9BACL</name>
<dbReference type="InterPro" id="IPR050281">
    <property type="entry name" value="Flavin_monoamine_oxidase"/>
</dbReference>